<dbReference type="InterPro" id="IPR000516">
    <property type="entry name" value="Ni-dep_Hydgase_cyt-B"/>
</dbReference>
<evidence type="ECO:0000313" key="14">
    <source>
        <dbReference type="EMBL" id="AIY89767.1"/>
    </source>
</evidence>
<feature type="transmembrane region" description="Helical" evidence="12">
    <location>
        <begin position="45"/>
        <end position="67"/>
    </location>
</feature>
<dbReference type="KEGG" id="gac:GACE_0716"/>
<comment type="subcellular location">
    <subcellularLocation>
        <location evidence="1">Cell membrane</location>
        <topology evidence="1">Multi-pass membrane protein</topology>
    </subcellularLocation>
</comment>
<feature type="transmembrane region" description="Helical" evidence="12">
    <location>
        <begin position="119"/>
        <end position="143"/>
    </location>
</feature>
<evidence type="ECO:0000256" key="9">
    <source>
        <dbReference type="ARBA" id="ARBA00022989"/>
    </source>
</evidence>
<proteinExistence type="inferred from homology"/>
<dbReference type="GO" id="GO:0022904">
    <property type="term" value="P:respiratory electron transport chain"/>
    <property type="evidence" value="ECO:0007669"/>
    <property type="project" value="InterPro"/>
</dbReference>
<dbReference type="Gene3D" id="1.20.950.20">
    <property type="entry name" value="Transmembrane di-heme cytochromes, Chain C"/>
    <property type="match status" value="1"/>
</dbReference>
<protein>
    <submittedName>
        <fullName evidence="14">Hydrogenase (NiFe), b-type cytochrome subunit</fullName>
    </submittedName>
</protein>
<evidence type="ECO:0000259" key="13">
    <source>
        <dbReference type="Pfam" id="PF01292"/>
    </source>
</evidence>
<dbReference type="GeneID" id="24797315"/>
<keyword evidence="7" id="KW-0479">Metal-binding</keyword>
<organism evidence="14 15">
    <name type="scientific">Geoglobus acetivorans</name>
    <dbReference type="NCBI Taxonomy" id="565033"/>
    <lineage>
        <taxon>Archaea</taxon>
        <taxon>Methanobacteriati</taxon>
        <taxon>Methanobacteriota</taxon>
        <taxon>Archaeoglobi</taxon>
        <taxon>Archaeoglobales</taxon>
        <taxon>Archaeoglobaceae</taxon>
        <taxon>Geoglobus</taxon>
    </lineage>
</organism>
<evidence type="ECO:0000256" key="2">
    <source>
        <dbReference type="ARBA" id="ARBA00008622"/>
    </source>
</evidence>
<feature type="domain" description="Cytochrome b561 bacterial/Ni-hydrogenase" evidence="13">
    <location>
        <begin position="6"/>
        <end position="198"/>
    </location>
</feature>
<evidence type="ECO:0000256" key="3">
    <source>
        <dbReference type="ARBA" id="ARBA00022448"/>
    </source>
</evidence>
<evidence type="ECO:0000256" key="11">
    <source>
        <dbReference type="ARBA" id="ARBA00023136"/>
    </source>
</evidence>
<gene>
    <name evidence="14" type="ORF">GACE_0716</name>
</gene>
<dbReference type="Pfam" id="PF01292">
    <property type="entry name" value="Ni_hydr_CYTB"/>
    <property type="match status" value="1"/>
</dbReference>
<accession>A0A0A7GFR4</accession>
<dbReference type="InterPro" id="IPR051542">
    <property type="entry name" value="Hydrogenase_cytochrome"/>
</dbReference>
<dbReference type="EMBL" id="CP009552">
    <property type="protein sequence ID" value="AIY89767.1"/>
    <property type="molecule type" value="Genomic_DNA"/>
</dbReference>
<keyword evidence="11 12" id="KW-0472">Membrane</keyword>
<keyword evidence="10" id="KW-0408">Iron</keyword>
<dbReference type="Proteomes" id="UP000030624">
    <property type="component" value="Chromosome"/>
</dbReference>
<dbReference type="GO" id="GO:0009055">
    <property type="term" value="F:electron transfer activity"/>
    <property type="evidence" value="ECO:0007669"/>
    <property type="project" value="InterPro"/>
</dbReference>
<reference evidence="14 15" key="1">
    <citation type="journal article" date="2015" name="Appl. Environ. Microbiol.">
        <title>The Geoglobus acetivorans genome: Fe(III) reduction, acetate utilization, autotrophic growth, and degradation of aromatic compounds in a hyperthermophilic archaeon.</title>
        <authorList>
            <person name="Mardanov A.V."/>
            <person name="Slododkina G.B."/>
            <person name="Slobodkin A.I."/>
            <person name="Beletsky A.V."/>
            <person name="Gavrilov S.N."/>
            <person name="Kublanov I.V."/>
            <person name="Bonch-Osmolovskaya E.A."/>
            <person name="Skryabin K.G."/>
            <person name="Ravin N.V."/>
        </authorList>
    </citation>
    <scope>NUCLEOTIDE SEQUENCE [LARGE SCALE GENOMIC DNA]</scope>
    <source>
        <strain evidence="14 15">SBH6</strain>
    </source>
</reference>
<keyword evidence="6 12" id="KW-0812">Transmembrane</keyword>
<evidence type="ECO:0000256" key="1">
    <source>
        <dbReference type="ARBA" id="ARBA00004651"/>
    </source>
</evidence>
<keyword evidence="8" id="KW-0249">Electron transport</keyword>
<name>A0A0A7GFR4_GEOAI</name>
<evidence type="ECO:0000256" key="10">
    <source>
        <dbReference type="ARBA" id="ARBA00023004"/>
    </source>
</evidence>
<evidence type="ECO:0000313" key="15">
    <source>
        <dbReference type="Proteomes" id="UP000030624"/>
    </source>
</evidence>
<keyword evidence="3" id="KW-0813">Transport</keyword>
<dbReference type="AlphaFoldDB" id="A0A0A7GFR4"/>
<dbReference type="RefSeq" id="WP_048091231.1">
    <property type="nucleotide sequence ID" value="NZ_CP009552.1"/>
</dbReference>
<evidence type="ECO:0000256" key="5">
    <source>
        <dbReference type="ARBA" id="ARBA00022617"/>
    </source>
</evidence>
<dbReference type="GO" id="GO:0020037">
    <property type="term" value="F:heme binding"/>
    <property type="evidence" value="ECO:0007669"/>
    <property type="project" value="TreeGrafter"/>
</dbReference>
<evidence type="ECO:0000256" key="12">
    <source>
        <dbReference type="SAM" id="Phobius"/>
    </source>
</evidence>
<dbReference type="eggNOG" id="arCOG02478">
    <property type="taxonomic scope" value="Archaea"/>
</dbReference>
<feature type="transmembrane region" description="Helical" evidence="12">
    <location>
        <begin position="163"/>
        <end position="184"/>
    </location>
</feature>
<dbReference type="STRING" id="565033.GACE_0716"/>
<dbReference type="InterPro" id="IPR016174">
    <property type="entry name" value="Di-haem_cyt_TM"/>
</dbReference>
<evidence type="ECO:0000256" key="7">
    <source>
        <dbReference type="ARBA" id="ARBA00022723"/>
    </source>
</evidence>
<keyword evidence="4" id="KW-1003">Cell membrane</keyword>
<dbReference type="HOGENOM" id="CLU_091368_1_0_2"/>
<dbReference type="SUPFAM" id="SSF81342">
    <property type="entry name" value="Transmembrane di-heme cytochromes"/>
    <property type="match status" value="1"/>
</dbReference>
<feature type="transmembrane region" description="Helical" evidence="12">
    <location>
        <begin position="21"/>
        <end position="39"/>
    </location>
</feature>
<sequence length="209" mass="23933">MAKIYRYDGLTRASHWVHTTAMILLIITGLQVFTGFGFMDSFTVPFHVALGWILVAALVMEVLGFLLSPREALLAIPTPKDIKRWILIALNFMGLTEKYPAYHIYSKSKREYITKWHPVLKFMIWGDMFFVIVIALSGFALYYPASHPLAIMARYIDLGTVRLIHFISFIYFLLVLIPHGYLALNPVNRGVLKSMIFGWDEGEDTVIVE</sequence>
<dbReference type="PRINTS" id="PR00161">
    <property type="entry name" value="NIHGNASECYTB"/>
</dbReference>
<dbReference type="PANTHER" id="PTHR30485">
    <property type="entry name" value="NI/FE-HYDROGENASE 1 B-TYPE CYTOCHROME SUBUNIT"/>
    <property type="match status" value="1"/>
</dbReference>
<dbReference type="PANTHER" id="PTHR30485:SF1">
    <property type="entry name" value="CYTOCHROME YDHU-RELATED"/>
    <property type="match status" value="1"/>
</dbReference>
<dbReference type="InterPro" id="IPR011577">
    <property type="entry name" value="Cyt_b561_bac/Ni-Hgenase"/>
</dbReference>
<evidence type="ECO:0000256" key="8">
    <source>
        <dbReference type="ARBA" id="ARBA00022982"/>
    </source>
</evidence>
<comment type="similarity">
    <text evidence="2">Belongs to the HupC/HyaC/HydC family.</text>
</comment>
<keyword evidence="5" id="KW-0349">Heme</keyword>
<dbReference type="GO" id="GO:0005886">
    <property type="term" value="C:plasma membrane"/>
    <property type="evidence" value="ECO:0007669"/>
    <property type="project" value="UniProtKB-SubCell"/>
</dbReference>
<keyword evidence="9 12" id="KW-1133">Transmembrane helix</keyword>
<dbReference type="GO" id="GO:0005506">
    <property type="term" value="F:iron ion binding"/>
    <property type="evidence" value="ECO:0007669"/>
    <property type="project" value="InterPro"/>
</dbReference>
<evidence type="ECO:0000256" key="6">
    <source>
        <dbReference type="ARBA" id="ARBA00022692"/>
    </source>
</evidence>
<evidence type="ECO:0000256" key="4">
    <source>
        <dbReference type="ARBA" id="ARBA00022475"/>
    </source>
</evidence>